<dbReference type="PANTHER" id="PTHR15139">
    <property type="entry name" value="TUBULIN FOLDING COFACTOR C"/>
    <property type="match status" value="1"/>
</dbReference>
<protein>
    <submittedName>
        <fullName evidence="5">C-CAP/cofactor C-like domain-containing protein</fullName>
    </submittedName>
</protein>
<evidence type="ECO:0000313" key="5">
    <source>
        <dbReference type="WBParaSite" id="SMUV_0000675701-mRNA-1"/>
    </source>
</evidence>
<dbReference type="AlphaFoldDB" id="A0A0N5AQ12"/>
<dbReference type="PANTHER" id="PTHR15139:SF0">
    <property type="entry name" value="TUBULIN-SPECIFIC CHAPERONE C"/>
    <property type="match status" value="1"/>
</dbReference>
<dbReference type="GO" id="GO:0007021">
    <property type="term" value="P:tubulin complex assembly"/>
    <property type="evidence" value="ECO:0007669"/>
    <property type="project" value="TreeGrafter"/>
</dbReference>
<sequence length="290" mass="32390">MDVNEEESDINIEDKKKKIFEHNSRVPVEENLFESKELDELRTQAKLALANTTGTVDPVLLERIESALSLISGGFEARCFRDLYDQLVARLQQCKKPKSTFQFASKVSSKKPVVNLEESNLSSLTEDAPPTVQKLKGSKVISDLKSEQLSVQGIDGEDVTIVNIVDSSVHTSFSASIVQLKGIKNSVVVFAPIQSSVLIRGCSGVTIVAAAQQIRIHDSHDLELHIAVRGAVIIENCDGIKVAPYKVRNIKLDWENDNWKDVKDFDWLSSEQNPHWSIMDVSLWKTFDLN</sequence>
<dbReference type="InterPro" id="IPR017901">
    <property type="entry name" value="C-CAP_CF_C-like"/>
</dbReference>
<dbReference type="GO" id="GO:0007023">
    <property type="term" value="P:post-chaperonin tubulin folding pathway"/>
    <property type="evidence" value="ECO:0007669"/>
    <property type="project" value="InterPro"/>
</dbReference>
<evidence type="ECO:0000256" key="2">
    <source>
        <dbReference type="ARBA" id="ARBA00023186"/>
    </source>
</evidence>
<dbReference type="Gene3D" id="2.160.20.70">
    <property type="match status" value="1"/>
</dbReference>
<feature type="domain" description="C-CAP/cofactor C-like" evidence="3">
    <location>
        <begin position="129"/>
        <end position="267"/>
    </location>
</feature>
<name>A0A0N5AQ12_9BILA</name>
<dbReference type="GO" id="GO:0005737">
    <property type="term" value="C:cytoplasm"/>
    <property type="evidence" value="ECO:0007669"/>
    <property type="project" value="TreeGrafter"/>
</dbReference>
<dbReference type="InterPro" id="IPR027684">
    <property type="entry name" value="TBCC"/>
</dbReference>
<dbReference type="Proteomes" id="UP000046393">
    <property type="component" value="Unplaced"/>
</dbReference>
<dbReference type="STRING" id="451379.A0A0N5AQ12"/>
<comment type="similarity">
    <text evidence="1">Belongs to the TBCC family.</text>
</comment>
<dbReference type="InterPro" id="IPR012945">
    <property type="entry name" value="Tubulin-bd_cofactor_C_dom"/>
</dbReference>
<evidence type="ECO:0000259" key="3">
    <source>
        <dbReference type="PROSITE" id="PS51329"/>
    </source>
</evidence>
<evidence type="ECO:0000313" key="4">
    <source>
        <dbReference type="Proteomes" id="UP000046393"/>
    </source>
</evidence>
<dbReference type="PROSITE" id="PS51329">
    <property type="entry name" value="C_CAP_COFACTOR_C"/>
    <property type="match status" value="1"/>
</dbReference>
<accession>A0A0N5AQ12</accession>
<keyword evidence="4" id="KW-1185">Reference proteome</keyword>
<dbReference type="WBParaSite" id="SMUV_0000675701-mRNA-1">
    <property type="protein sequence ID" value="SMUV_0000675701-mRNA-1"/>
    <property type="gene ID" value="SMUV_0000675701"/>
</dbReference>
<organism evidence="4 5">
    <name type="scientific">Syphacia muris</name>
    <dbReference type="NCBI Taxonomy" id="451379"/>
    <lineage>
        <taxon>Eukaryota</taxon>
        <taxon>Metazoa</taxon>
        <taxon>Ecdysozoa</taxon>
        <taxon>Nematoda</taxon>
        <taxon>Chromadorea</taxon>
        <taxon>Rhabditida</taxon>
        <taxon>Spirurina</taxon>
        <taxon>Oxyuridomorpha</taxon>
        <taxon>Oxyuroidea</taxon>
        <taxon>Oxyuridae</taxon>
        <taxon>Syphacia</taxon>
    </lineage>
</organism>
<dbReference type="SMART" id="SM00673">
    <property type="entry name" value="CARP"/>
    <property type="match status" value="1"/>
</dbReference>
<dbReference type="InterPro" id="IPR016098">
    <property type="entry name" value="CAP/MinC_C"/>
</dbReference>
<dbReference type="Pfam" id="PF07986">
    <property type="entry name" value="TBCC"/>
    <property type="match status" value="1"/>
</dbReference>
<reference evidence="5" key="1">
    <citation type="submission" date="2017-02" db="UniProtKB">
        <authorList>
            <consortium name="WormBaseParasite"/>
        </authorList>
    </citation>
    <scope>IDENTIFICATION</scope>
</reference>
<evidence type="ECO:0000256" key="1">
    <source>
        <dbReference type="ARBA" id="ARBA00008848"/>
    </source>
</evidence>
<proteinExistence type="inferred from homology"/>
<keyword evidence="2" id="KW-0143">Chaperone</keyword>
<dbReference type="InterPro" id="IPR006599">
    <property type="entry name" value="CARP_motif"/>
</dbReference>